<protein>
    <recommendedName>
        <fullName evidence="1">CRISPR-associated protein Cas6 C-terminal domain-containing protein</fullName>
    </recommendedName>
</protein>
<dbReference type="eggNOG" id="COG5551">
    <property type="taxonomic scope" value="Bacteria"/>
</dbReference>
<dbReference type="PaxDb" id="667014-Thein_1353"/>
<proteinExistence type="predicted"/>
<dbReference type="Proteomes" id="UP000006793">
    <property type="component" value="Chromosome"/>
</dbReference>
<feature type="domain" description="CRISPR-associated protein Cas6 C-terminal" evidence="1">
    <location>
        <begin position="177"/>
        <end position="299"/>
    </location>
</feature>
<evidence type="ECO:0000313" key="3">
    <source>
        <dbReference type="Proteomes" id="UP000006793"/>
    </source>
</evidence>
<organism evidence="2 3">
    <name type="scientific">Thermodesulfatator indicus (strain DSM 15286 / JCM 11887 / CIR29812)</name>
    <dbReference type="NCBI Taxonomy" id="667014"/>
    <lineage>
        <taxon>Bacteria</taxon>
        <taxon>Pseudomonadati</taxon>
        <taxon>Thermodesulfobacteriota</taxon>
        <taxon>Thermodesulfobacteria</taxon>
        <taxon>Thermodesulfobacteriales</taxon>
        <taxon>Thermodesulfatatoraceae</taxon>
        <taxon>Thermodesulfatator</taxon>
    </lineage>
</organism>
<dbReference type="AlphaFoldDB" id="F8A9J4"/>
<dbReference type="HOGENOM" id="CLU_050021_0_0_0"/>
<dbReference type="InParanoid" id="F8A9J4"/>
<dbReference type="STRING" id="667014.Thein_1353"/>
<name>F8A9J4_THEID</name>
<sequence>MQTLELPVIRVWLEFEAEEPESLPRYLFSPLRGVLGAQLKRLSCVARKFSTCRECPLNQHCAYGYIFETPRPEGAERLRLYPYLPHPFTISLPYPTPRENPFFLGLTLVGRAIQYFPHLVLALSAAGEKGLGRERVPLRLKAIKDHQNDELYQAGKLKPPSLLSEFLPYETEKLSLLFETPVTLRFEGKLVKPEQFEFHVFIRNLLRRLSALSFFHAEKELALDFKGLIEAAKQIKTTAKNLKSVEITRYSARTKQKMPLRGLIGRVSFEGNLTPFTPLLRAGELVHVGKNTSFGFGHYKITSSSNSSGSSPQP</sequence>
<reference evidence="3" key="1">
    <citation type="submission" date="2011-04" db="EMBL/GenBank/DDBJ databases">
        <title>The complete genome of Thermodesulfatator indicus DSM 15286.</title>
        <authorList>
            <person name="Lucas S."/>
            <person name="Copeland A."/>
            <person name="Lapidus A."/>
            <person name="Bruce D."/>
            <person name="Goodwin L."/>
            <person name="Pitluck S."/>
            <person name="Peters L."/>
            <person name="Kyrpides N."/>
            <person name="Mavromatis K."/>
            <person name="Pagani I."/>
            <person name="Ivanova N."/>
            <person name="Saunders L."/>
            <person name="Detter J.C."/>
            <person name="Tapia R."/>
            <person name="Han C."/>
            <person name="Land M."/>
            <person name="Hauser L."/>
            <person name="Markowitz V."/>
            <person name="Cheng J.-F."/>
            <person name="Hugenholtz P."/>
            <person name="Woyke T."/>
            <person name="Wu D."/>
            <person name="Spring S."/>
            <person name="Schroeder M."/>
            <person name="Brambilla E."/>
            <person name="Klenk H.-P."/>
            <person name="Eisen J.A."/>
        </authorList>
    </citation>
    <scope>NUCLEOTIDE SEQUENCE [LARGE SCALE GENOMIC DNA]</scope>
    <source>
        <strain evidence="3">DSM 15286 / JCM 11887 / CIR29812</strain>
    </source>
</reference>
<accession>F8A9J4</accession>
<gene>
    <name evidence="2" type="ordered locus">Thein_1353</name>
</gene>
<reference evidence="2 3" key="2">
    <citation type="journal article" date="2012" name="Stand. Genomic Sci.">
        <title>Complete genome sequence of the thermophilic sulfate-reducing ocean bacterium Thermodesulfatator indicus type strain (CIR29812(T)).</title>
        <authorList>
            <person name="Anderson I."/>
            <person name="Saunders E."/>
            <person name="Lapidus A."/>
            <person name="Nolan M."/>
            <person name="Lucas S."/>
            <person name="Tice H."/>
            <person name="Del Rio T.G."/>
            <person name="Cheng J.F."/>
            <person name="Han C."/>
            <person name="Tapia R."/>
            <person name="Goodwin L.A."/>
            <person name="Pitluck S."/>
            <person name="Liolios K."/>
            <person name="Mavromatis K."/>
            <person name="Pagani I."/>
            <person name="Ivanova N."/>
            <person name="Mikhailova N."/>
            <person name="Pati A."/>
            <person name="Chen A."/>
            <person name="Palaniappan K."/>
            <person name="Land M."/>
            <person name="Hauser L."/>
            <person name="Jeffries C.D."/>
            <person name="Chang Y.J."/>
            <person name="Brambilla E.M."/>
            <person name="Rohde M."/>
            <person name="Spring S."/>
            <person name="Goker M."/>
            <person name="Detter J.C."/>
            <person name="Woyke T."/>
            <person name="Bristow J."/>
            <person name="Eisen J.A."/>
            <person name="Markowitz V."/>
            <person name="Hugenholtz P."/>
            <person name="Kyrpides N.C."/>
            <person name="Klenk H.P."/>
        </authorList>
    </citation>
    <scope>NUCLEOTIDE SEQUENCE [LARGE SCALE GENOMIC DNA]</scope>
    <source>
        <strain evidence="3">DSM 15286 / JCM 11887 / CIR29812</strain>
    </source>
</reference>
<dbReference type="Pfam" id="PF10040">
    <property type="entry name" value="CRISPR_Cas6"/>
    <property type="match status" value="1"/>
</dbReference>
<evidence type="ECO:0000259" key="1">
    <source>
        <dbReference type="Pfam" id="PF10040"/>
    </source>
</evidence>
<dbReference type="InterPro" id="IPR019267">
    <property type="entry name" value="CRISPR-assoc_Cas6_C"/>
</dbReference>
<dbReference type="OrthoDB" id="9787241at2"/>
<dbReference type="KEGG" id="tid:Thein_1353"/>
<dbReference type="Gene3D" id="3.30.70.1900">
    <property type="match status" value="1"/>
</dbReference>
<evidence type="ECO:0000313" key="2">
    <source>
        <dbReference type="EMBL" id="AEH45220.1"/>
    </source>
</evidence>
<keyword evidence="3" id="KW-1185">Reference proteome</keyword>
<dbReference type="EMBL" id="CP002683">
    <property type="protein sequence ID" value="AEH45220.1"/>
    <property type="molecule type" value="Genomic_DNA"/>
</dbReference>
<dbReference type="RefSeq" id="WP_013907962.1">
    <property type="nucleotide sequence ID" value="NC_015681.1"/>
</dbReference>